<evidence type="ECO:0000313" key="2">
    <source>
        <dbReference type="Proteomes" id="UP000219338"/>
    </source>
</evidence>
<dbReference type="EMBL" id="FUEG01000004">
    <property type="protein sequence ID" value="SJL03164.1"/>
    <property type="molecule type" value="Genomic_DNA"/>
</dbReference>
<name>A0A284R362_ARMOS</name>
<dbReference type="AlphaFoldDB" id="A0A284R362"/>
<proteinExistence type="predicted"/>
<reference evidence="2" key="1">
    <citation type="journal article" date="2017" name="Nat. Ecol. Evol.">
        <title>Genome expansion and lineage-specific genetic innovations in the forest pathogenic fungi Armillaria.</title>
        <authorList>
            <person name="Sipos G."/>
            <person name="Prasanna A.N."/>
            <person name="Walter M.C."/>
            <person name="O'Connor E."/>
            <person name="Balint B."/>
            <person name="Krizsan K."/>
            <person name="Kiss B."/>
            <person name="Hess J."/>
            <person name="Varga T."/>
            <person name="Slot J."/>
            <person name="Riley R."/>
            <person name="Boka B."/>
            <person name="Rigling D."/>
            <person name="Barry K."/>
            <person name="Lee J."/>
            <person name="Mihaltcheva S."/>
            <person name="LaButti K."/>
            <person name="Lipzen A."/>
            <person name="Waldron R."/>
            <person name="Moloney N.M."/>
            <person name="Sperisen C."/>
            <person name="Kredics L."/>
            <person name="Vagvoelgyi C."/>
            <person name="Patrignani A."/>
            <person name="Fitzpatrick D."/>
            <person name="Nagy I."/>
            <person name="Doyle S."/>
            <person name="Anderson J.B."/>
            <person name="Grigoriev I.V."/>
            <person name="Gueldener U."/>
            <person name="Muensterkoetter M."/>
            <person name="Nagy L.G."/>
        </authorList>
    </citation>
    <scope>NUCLEOTIDE SEQUENCE [LARGE SCALE GENOMIC DNA]</scope>
    <source>
        <strain evidence="2">C18/9</strain>
    </source>
</reference>
<accession>A0A284R362</accession>
<keyword evidence="2" id="KW-1185">Reference proteome</keyword>
<protein>
    <submittedName>
        <fullName evidence="1">Uncharacterized protein</fullName>
    </submittedName>
</protein>
<evidence type="ECO:0000313" key="1">
    <source>
        <dbReference type="EMBL" id="SJL03164.1"/>
    </source>
</evidence>
<organism evidence="1 2">
    <name type="scientific">Armillaria ostoyae</name>
    <name type="common">Armillaria root rot fungus</name>
    <dbReference type="NCBI Taxonomy" id="47428"/>
    <lineage>
        <taxon>Eukaryota</taxon>
        <taxon>Fungi</taxon>
        <taxon>Dikarya</taxon>
        <taxon>Basidiomycota</taxon>
        <taxon>Agaricomycotina</taxon>
        <taxon>Agaricomycetes</taxon>
        <taxon>Agaricomycetidae</taxon>
        <taxon>Agaricales</taxon>
        <taxon>Marasmiineae</taxon>
        <taxon>Physalacriaceae</taxon>
        <taxon>Armillaria</taxon>
    </lineage>
</organism>
<gene>
    <name evidence="1" type="ORF">ARMOST_06510</name>
</gene>
<sequence>MNTRFLRLIDINSLKTMGRFISPHLISSAKYKQVEAIKDKAALVSVDKEEEYHIIVNSDHYVQNPSLQMSLTMITPVQATILQIILIIHPQLILVVKY</sequence>
<dbReference type="Proteomes" id="UP000219338">
    <property type="component" value="Unassembled WGS sequence"/>
</dbReference>